<protein>
    <submittedName>
        <fullName evidence="2">Uncharacterized protein</fullName>
    </submittedName>
</protein>
<sequence length="98" mass="10606">MALLPGLPFSLEQDPAHPPKPRSAPYPQERHLWTRLDWIMVVVMTVPVVVAAVMGDGDSGCDSDDSDASGDDGDDVGDDGGSFHLLTTSRSRLKWFPV</sequence>
<name>A0A5N4DGW3_CAMDR</name>
<accession>A0A5N4DGW3</accession>
<evidence type="ECO:0000313" key="2">
    <source>
        <dbReference type="EMBL" id="KAB1270340.1"/>
    </source>
</evidence>
<gene>
    <name evidence="2" type="ORF">Cadr_000017565</name>
</gene>
<evidence type="ECO:0000313" key="3">
    <source>
        <dbReference type="Proteomes" id="UP000299084"/>
    </source>
</evidence>
<comment type="caution">
    <text evidence="2">The sequence shown here is derived from an EMBL/GenBank/DDBJ whole genome shotgun (WGS) entry which is preliminary data.</text>
</comment>
<reference evidence="2 3" key="1">
    <citation type="journal article" date="2019" name="Mol. Ecol. Resour.">
        <title>Improving Illumina assemblies with Hi-C and long reads: an example with the North African dromedary.</title>
        <authorList>
            <person name="Elbers J.P."/>
            <person name="Rogers M.F."/>
            <person name="Perelman P.L."/>
            <person name="Proskuryakova A.A."/>
            <person name="Serdyukova N.A."/>
            <person name="Johnson W.E."/>
            <person name="Horin P."/>
            <person name="Corander J."/>
            <person name="Murphy D."/>
            <person name="Burger P.A."/>
        </authorList>
    </citation>
    <scope>NUCLEOTIDE SEQUENCE [LARGE SCALE GENOMIC DNA]</scope>
    <source>
        <strain evidence="2">Drom800</strain>
        <tissue evidence="2">Blood</tissue>
    </source>
</reference>
<feature type="region of interest" description="Disordered" evidence="1">
    <location>
        <begin position="1"/>
        <end position="27"/>
    </location>
</feature>
<feature type="compositionally biased region" description="Acidic residues" evidence="1">
    <location>
        <begin position="59"/>
        <end position="78"/>
    </location>
</feature>
<feature type="region of interest" description="Disordered" evidence="1">
    <location>
        <begin position="55"/>
        <end position="83"/>
    </location>
</feature>
<dbReference type="EMBL" id="JWIN03000012">
    <property type="protein sequence ID" value="KAB1270340.1"/>
    <property type="molecule type" value="Genomic_DNA"/>
</dbReference>
<organism evidence="2 3">
    <name type="scientific">Camelus dromedarius</name>
    <name type="common">Dromedary</name>
    <name type="synonym">Arabian camel</name>
    <dbReference type="NCBI Taxonomy" id="9838"/>
    <lineage>
        <taxon>Eukaryota</taxon>
        <taxon>Metazoa</taxon>
        <taxon>Chordata</taxon>
        <taxon>Craniata</taxon>
        <taxon>Vertebrata</taxon>
        <taxon>Euteleostomi</taxon>
        <taxon>Mammalia</taxon>
        <taxon>Eutheria</taxon>
        <taxon>Laurasiatheria</taxon>
        <taxon>Artiodactyla</taxon>
        <taxon>Tylopoda</taxon>
        <taxon>Camelidae</taxon>
        <taxon>Camelus</taxon>
    </lineage>
</organism>
<evidence type="ECO:0000256" key="1">
    <source>
        <dbReference type="SAM" id="MobiDB-lite"/>
    </source>
</evidence>
<proteinExistence type="predicted"/>
<dbReference type="Proteomes" id="UP000299084">
    <property type="component" value="Unassembled WGS sequence"/>
</dbReference>
<keyword evidence="3" id="KW-1185">Reference proteome</keyword>
<dbReference type="AlphaFoldDB" id="A0A5N4DGW3"/>